<dbReference type="PANTHER" id="PTHR21198">
    <property type="entry name" value="GLUTAMATE RACEMASE"/>
    <property type="match status" value="1"/>
</dbReference>
<name>A0ABY4WIV2_9BACL</name>
<dbReference type="InterPro" id="IPR033134">
    <property type="entry name" value="Asp/Glu_racemase_AS_2"/>
</dbReference>
<dbReference type="SUPFAM" id="SSF53681">
    <property type="entry name" value="Aspartate/glutamate racemase"/>
    <property type="match status" value="2"/>
</dbReference>
<dbReference type="PROSITE" id="PS00924">
    <property type="entry name" value="ASP_GLU_RACEMASE_2"/>
    <property type="match status" value="1"/>
</dbReference>
<sequence length="231" mass="25550">MKTIGLIGGMSWESSAVYYRLLNEAVKMERGDLHSAKCLLFSVDFAEIAHLQHQGEWTELGAEMVRAAQRLESAGAEMIVLCTNTMHKVAEEIEAQVPLPFIHIADATAHSIKASGLTRVGLLATRFTMEEEFYTGRLRDKHGLDVLIPSEEDREAVHAIIYKELCQGVIREESKGRYLEVIRRLIEQGAEGIILGCTEIGLLIGQEDCAVPVFDTTKIHAEAAVRYALGA</sequence>
<dbReference type="Proteomes" id="UP001056500">
    <property type="component" value="Chromosome"/>
</dbReference>
<evidence type="ECO:0000313" key="4">
    <source>
        <dbReference type="Proteomes" id="UP001056500"/>
    </source>
</evidence>
<dbReference type="PANTHER" id="PTHR21198:SF7">
    <property type="entry name" value="ASPARTATE-GLUTAMATE RACEMASE FAMILY"/>
    <property type="match status" value="1"/>
</dbReference>
<dbReference type="InterPro" id="IPR004380">
    <property type="entry name" value="Asp_race"/>
</dbReference>
<dbReference type="InterPro" id="IPR015942">
    <property type="entry name" value="Asp/Glu/hydantoin_racemase"/>
</dbReference>
<dbReference type="InterPro" id="IPR001920">
    <property type="entry name" value="Asp/Glu_race"/>
</dbReference>
<accession>A0ABY4WIV2</accession>
<gene>
    <name evidence="3" type="ORF">NDK47_06690</name>
</gene>
<evidence type="ECO:0000256" key="1">
    <source>
        <dbReference type="ARBA" id="ARBA00007847"/>
    </source>
</evidence>
<keyword evidence="4" id="KW-1185">Reference proteome</keyword>
<reference evidence="3" key="1">
    <citation type="submission" date="2022-06" db="EMBL/GenBank/DDBJ databases">
        <title>Genome sequencing of Brevibacillus sp. BB3-R1.</title>
        <authorList>
            <person name="Heo J."/>
            <person name="Lee D."/>
            <person name="Won M."/>
            <person name="Han B.-H."/>
            <person name="Hong S.-B."/>
            <person name="Kwon S.-W."/>
        </authorList>
    </citation>
    <scope>NUCLEOTIDE SEQUENCE</scope>
    <source>
        <strain evidence="3">BB3-R1</strain>
    </source>
</reference>
<dbReference type="Gene3D" id="3.40.50.1860">
    <property type="match status" value="2"/>
</dbReference>
<dbReference type="InterPro" id="IPR018187">
    <property type="entry name" value="Asp/Glu_racemase_AS_1"/>
</dbReference>
<dbReference type="NCBIfam" id="TIGR00035">
    <property type="entry name" value="asp_race"/>
    <property type="match status" value="1"/>
</dbReference>
<dbReference type="RefSeq" id="WP_251874082.1">
    <property type="nucleotide sequence ID" value="NZ_CP098755.1"/>
</dbReference>
<organism evidence="3 4">
    <name type="scientific">Brevibacillus ruminantium</name>
    <dbReference type="NCBI Taxonomy" id="2950604"/>
    <lineage>
        <taxon>Bacteria</taxon>
        <taxon>Bacillati</taxon>
        <taxon>Bacillota</taxon>
        <taxon>Bacilli</taxon>
        <taxon>Bacillales</taxon>
        <taxon>Paenibacillaceae</taxon>
        <taxon>Brevibacillus</taxon>
    </lineage>
</organism>
<evidence type="ECO:0000313" key="3">
    <source>
        <dbReference type="EMBL" id="USG66978.1"/>
    </source>
</evidence>
<proteinExistence type="inferred from homology"/>
<evidence type="ECO:0000256" key="2">
    <source>
        <dbReference type="ARBA" id="ARBA00023235"/>
    </source>
</evidence>
<dbReference type="EMBL" id="CP098755">
    <property type="protein sequence ID" value="USG66978.1"/>
    <property type="molecule type" value="Genomic_DNA"/>
</dbReference>
<comment type="similarity">
    <text evidence="1">Belongs to the aspartate/glutamate racemases family.</text>
</comment>
<dbReference type="Pfam" id="PF01177">
    <property type="entry name" value="Asp_Glu_race"/>
    <property type="match status" value="1"/>
</dbReference>
<protein>
    <submittedName>
        <fullName evidence="3">Aspartate/glutamate racemase family protein</fullName>
    </submittedName>
</protein>
<dbReference type="PROSITE" id="PS00923">
    <property type="entry name" value="ASP_GLU_RACEMASE_1"/>
    <property type="match status" value="1"/>
</dbReference>
<keyword evidence="2" id="KW-0413">Isomerase</keyword>